<reference evidence="10 11" key="1">
    <citation type="submission" date="2021-02" db="EMBL/GenBank/DDBJ databases">
        <title>De Novo genome assembly of isolated myxobacteria.</title>
        <authorList>
            <person name="Stevens D.C."/>
        </authorList>
    </citation>
    <scope>NUCLEOTIDE SEQUENCE [LARGE SCALE GENOMIC DNA]</scope>
    <source>
        <strain evidence="11">SCPEA02</strain>
    </source>
</reference>
<evidence type="ECO:0000256" key="4">
    <source>
        <dbReference type="ARBA" id="ARBA00022989"/>
    </source>
</evidence>
<evidence type="ECO:0000256" key="3">
    <source>
        <dbReference type="ARBA" id="ARBA00022692"/>
    </source>
</evidence>
<evidence type="ECO:0000256" key="5">
    <source>
        <dbReference type="ARBA" id="ARBA00023136"/>
    </source>
</evidence>
<keyword evidence="2" id="KW-1003">Cell membrane</keyword>
<dbReference type="EMBL" id="CP071090">
    <property type="protein sequence ID" value="QSQ27630.1"/>
    <property type="molecule type" value="Genomic_DNA"/>
</dbReference>
<sequence>MDSLRQDFRYALRTLQRTPGFTLAAAVTLALAIGANTVLFSAIHAMLLRPLPFPSPGELVRIWCKQTGNMDQASVTSPELLDWREQGKGFAKLAGFGMRDMNRTGVESPERVRAGLATTDFFSTLGVRPAQGRDFTDEDAQPGQPPSTVVVSHGFAKRALGGADAVGRTVVLDGRSHTVVGVLPEDFTFPEFPNEAEVWVPHWLDPQGKGSHYLSVLGRLAPGTSFEAAKTDLARVATLLDTGDPGEPPHGVTLLTFQEHLTGNMRPMLWTLWVAVAFVLLIACANVANLMLVRALARQRDGAIRAALGASRSRRMQQALAESVLLALFGGALGLLLVLWGLELVRMLLPASMLRMTPVELSGPALAFSVVLSVGAGLLFGLAPALHTSGMDVLPLLKQSTSATGARANHPLRNALVMVQLALALVLLVGTGLMVRTLQNVQAVDLGFDLNGVLSARLSLPAAKYTDGPRRAAFYQELLGRVAALPGVESAGFINDAPLGNSNTNGDFVLEGSAPQPGERFLAEYRVVSPDYFRTLRIAVRQGRAFGPQDEAKGAPVAIVNEAFVRAYLGTGEPLGRRVQVDWYGNAFRDIVGVVADVRADRLTLPARPELYLPLAQVPVPAATLLLRSLGAQAPLVTAVRQEVKTVDSEQPIYDLAPFSERVDRQLLRPTATARLLAAFALLAVVLAGVGVYGVMAYSVGQRTRELGIRLALGAHPRQVLRLVLGQGLRLTLVGVGVGLLAAFGCTRLLASLLYGVDASEPTIFAGVAVVLAGVALLATWLPALRASRVSPAISLRSE</sequence>
<dbReference type="PANTHER" id="PTHR30572">
    <property type="entry name" value="MEMBRANE COMPONENT OF TRANSPORTER-RELATED"/>
    <property type="match status" value="1"/>
</dbReference>
<feature type="transmembrane region" description="Helical" evidence="7">
    <location>
        <begin position="720"/>
        <end position="744"/>
    </location>
</feature>
<dbReference type="InterPro" id="IPR017800">
    <property type="entry name" value="ADOP"/>
</dbReference>
<feature type="transmembrane region" description="Helical" evidence="7">
    <location>
        <begin position="764"/>
        <end position="785"/>
    </location>
</feature>
<keyword evidence="11" id="KW-1185">Reference proteome</keyword>
<evidence type="ECO:0000313" key="10">
    <source>
        <dbReference type="EMBL" id="QSQ27630.1"/>
    </source>
</evidence>
<dbReference type="NCBIfam" id="TIGR03434">
    <property type="entry name" value="ADOP"/>
    <property type="match status" value="1"/>
</dbReference>
<evidence type="ECO:0000256" key="6">
    <source>
        <dbReference type="ARBA" id="ARBA00038076"/>
    </source>
</evidence>
<dbReference type="RefSeq" id="WP_206729149.1">
    <property type="nucleotide sequence ID" value="NZ_CP071090.1"/>
</dbReference>
<keyword evidence="3 7" id="KW-0812">Transmembrane</keyword>
<evidence type="ECO:0000259" key="8">
    <source>
        <dbReference type="Pfam" id="PF02687"/>
    </source>
</evidence>
<evidence type="ECO:0000256" key="1">
    <source>
        <dbReference type="ARBA" id="ARBA00004651"/>
    </source>
</evidence>
<feature type="transmembrane region" description="Helical" evidence="7">
    <location>
        <begin position="270"/>
        <end position="297"/>
    </location>
</feature>
<dbReference type="InterPro" id="IPR003838">
    <property type="entry name" value="ABC3_permease_C"/>
</dbReference>
<feature type="transmembrane region" description="Helical" evidence="7">
    <location>
        <begin position="21"/>
        <end position="47"/>
    </location>
</feature>
<feature type="transmembrane region" description="Helical" evidence="7">
    <location>
        <begin position="415"/>
        <end position="435"/>
    </location>
</feature>
<evidence type="ECO:0000256" key="2">
    <source>
        <dbReference type="ARBA" id="ARBA00022475"/>
    </source>
</evidence>
<feature type="domain" description="ABC3 transporter permease C-terminal" evidence="8">
    <location>
        <begin position="274"/>
        <end position="391"/>
    </location>
</feature>
<evidence type="ECO:0000259" key="9">
    <source>
        <dbReference type="Pfam" id="PF12704"/>
    </source>
</evidence>
<comment type="subcellular location">
    <subcellularLocation>
        <location evidence="1">Cell membrane</location>
        <topology evidence="1">Multi-pass membrane protein</topology>
    </subcellularLocation>
</comment>
<feature type="domain" description="ABC3 transporter permease C-terminal" evidence="8">
    <location>
        <begin position="679"/>
        <end position="792"/>
    </location>
</feature>
<protein>
    <submittedName>
        <fullName evidence="10">ABC transporter permease</fullName>
    </submittedName>
</protein>
<feature type="transmembrane region" description="Helical" evidence="7">
    <location>
        <begin position="361"/>
        <end position="382"/>
    </location>
</feature>
<name>A0ABX7PB68_9BACT</name>
<dbReference type="InterPro" id="IPR025857">
    <property type="entry name" value="MacB_PCD"/>
</dbReference>
<dbReference type="Proteomes" id="UP000662747">
    <property type="component" value="Chromosome"/>
</dbReference>
<accession>A0ABX7PB68</accession>
<organism evidence="10 11">
    <name type="scientific">Pyxidicoccus parkwayensis</name>
    <dbReference type="NCBI Taxonomy" id="2813578"/>
    <lineage>
        <taxon>Bacteria</taxon>
        <taxon>Pseudomonadati</taxon>
        <taxon>Myxococcota</taxon>
        <taxon>Myxococcia</taxon>
        <taxon>Myxococcales</taxon>
        <taxon>Cystobacterineae</taxon>
        <taxon>Myxococcaceae</taxon>
        <taxon>Pyxidicoccus</taxon>
    </lineage>
</organism>
<proteinExistence type="inferred from homology"/>
<evidence type="ECO:0000256" key="7">
    <source>
        <dbReference type="SAM" id="Phobius"/>
    </source>
</evidence>
<dbReference type="Pfam" id="PF02687">
    <property type="entry name" value="FtsX"/>
    <property type="match status" value="2"/>
</dbReference>
<feature type="transmembrane region" description="Helical" evidence="7">
    <location>
        <begin position="318"/>
        <end position="341"/>
    </location>
</feature>
<dbReference type="InterPro" id="IPR050250">
    <property type="entry name" value="Macrolide_Exporter_MacB"/>
</dbReference>
<dbReference type="Pfam" id="PF12704">
    <property type="entry name" value="MacB_PCD"/>
    <property type="match status" value="2"/>
</dbReference>
<feature type="transmembrane region" description="Helical" evidence="7">
    <location>
        <begin position="676"/>
        <end position="700"/>
    </location>
</feature>
<keyword evidence="5 7" id="KW-0472">Membrane</keyword>
<keyword evidence="4 7" id="KW-1133">Transmembrane helix</keyword>
<evidence type="ECO:0000313" key="11">
    <source>
        <dbReference type="Proteomes" id="UP000662747"/>
    </source>
</evidence>
<gene>
    <name evidence="10" type="ORF">JY651_23160</name>
</gene>
<feature type="domain" description="MacB-like periplasmic core" evidence="9">
    <location>
        <begin position="22"/>
        <end position="235"/>
    </location>
</feature>
<dbReference type="PANTHER" id="PTHR30572:SF4">
    <property type="entry name" value="ABC TRANSPORTER PERMEASE YTRF"/>
    <property type="match status" value="1"/>
</dbReference>
<comment type="similarity">
    <text evidence="6">Belongs to the ABC-4 integral membrane protein family.</text>
</comment>
<feature type="domain" description="MacB-like periplasmic core" evidence="9">
    <location>
        <begin position="417"/>
        <end position="618"/>
    </location>
</feature>